<dbReference type="PANTHER" id="PTHR42345:SF2">
    <property type="entry name" value="HELICASE-LIKE PROTEIN"/>
    <property type="match status" value="1"/>
</dbReference>
<dbReference type="OrthoDB" id="5420387at2759"/>
<feature type="region of interest" description="Disordered" evidence="1">
    <location>
        <begin position="1"/>
        <end position="122"/>
    </location>
</feature>
<keyword evidence="3" id="KW-1185">Reference proteome</keyword>
<dbReference type="PANTHER" id="PTHR42345">
    <property type="entry name" value="TPR_REGION DOMAIN-CONTAINING PROTEIN"/>
    <property type="match status" value="1"/>
</dbReference>
<dbReference type="Proteomes" id="UP000566819">
    <property type="component" value="Unassembled WGS sequence"/>
</dbReference>
<dbReference type="EMBL" id="JAAMPI010000577">
    <property type="protein sequence ID" value="KAF4630195.1"/>
    <property type="molecule type" value="Genomic_DNA"/>
</dbReference>
<reference evidence="2 3" key="1">
    <citation type="submission" date="2020-03" db="EMBL/GenBank/DDBJ databases">
        <title>Draft Genome Sequence of Cudoniella acicularis.</title>
        <authorList>
            <person name="Buettner E."/>
            <person name="Kellner H."/>
        </authorList>
    </citation>
    <scope>NUCLEOTIDE SEQUENCE [LARGE SCALE GENOMIC DNA]</scope>
    <source>
        <strain evidence="2 3">DSM 108380</strain>
    </source>
</reference>
<feature type="compositionally biased region" description="Basic and acidic residues" evidence="1">
    <location>
        <begin position="31"/>
        <end position="52"/>
    </location>
</feature>
<protein>
    <submittedName>
        <fullName evidence="2">Uncharacterized protein</fullName>
    </submittedName>
</protein>
<comment type="caution">
    <text evidence="2">The sequence shown here is derived from an EMBL/GenBank/DDBJ whole genome shotgun (WGS) entry which is preliminary data.</text>
</comment>
<evidence type="ECO:0000313" key="2">
    <source>
        <dbReference type="EMBL" id="KAF4630195.1"/>
    </source>
</evidence>
<organism evidence="2 3">
    <name type="scientific">Cudoniella acicularis</name>
    <dbReference type="NCBI Taxonomy" id="354080"/>
    <lineage>
        <taxon>Eukaryota</taxon>
        <taxon>Fungi</taxon>
        <taxon>Dikarya</taxon>
        <taxon>Ascomycota</taxon>
        <taxon>Pezizomycotina</taxon>
        <taxon>Leotiomycetes</taxon>
        <taxon>Helotiales</taxon>
        <taxon>Tricladiaceae</taxon>
        <taxon>Cudoniella</taxon>
    </lineage>
</organism>
<feature type="compositionally biased region" description="Basic and acidic residues" evidence="1">
    <location>
        <begin position="10"/>
        <end position="21"/>
    </location>
</feature>
<accession>A0A8H4W3B6</accession>
<gene>
    <name evidence="2" type="ORF">G7Y89_g7946</name>
</gene>
<proteinExistence type="predicted"/>
<evidence type="ECO:0000256" key="1">
    <source>
        <dbReference type="SAM" id="MobiDB-lite"/>
    </source>
</evidence>
<evidence type="ECO:0000313" key="3">
    <source>
        <dbReference type="Proteomes" id="UP000566819"/>
    </source>
</evidence>
<sequence length="973" mass="107901">MPTFSFLKASRREGNHVDQHDSPVILNHNPDPNHEPEDPEKAQRRQSRRDFFRALIKKPIATTESKQSRWRGQSLKKPSPLELQSPRSPDHPSTPMSDTNKPLPPPPPGTTQDEAPPTPKPATKLARIISPIATGELQKLFSGAPQFFARSEGHHTGPPHPSVAYPWNTEVEIRDLCDHVQIQDEAWGGVTAWPHITWSVSRNAEQAKEHHRKQRAHFMPRCRERPNMLSMQGLERGTMGYGAALEMGVADALRAVDDIRETSPEAVLEHRKKFLNDKEGLRPLTDSTLIERLLSVSTTYHEDPMKHRRPTVELYTELFTQILYPPSRVTDSHDPYSLQVQIEALIDVLRAPFVWVDFGLVEWRIRLGQILWGSSEPVADEEITVNNEVMPESGTQKYWLLLQILLSCELLLRLDAVSMNIDHGLEAPKPAELRRFDKSATSSVRWSIILARQWLEHIRIEKLDPADIIEKKTSPGWLATLTGGSGDVPKVVESIDHLKFRGRNQATQISGLVHFARKLGWPDIENLNTKIVANGISVSDTVQNISAAGTPLSMSTQSSTSYFPSRRHKARRGLLSQKGVAGIIHPSGWLSNSYLSGLILPGEVLGHLLMSTLLENDVLAVARLGDEVNLYGGFVYSKKSFWSTACVIGRVLAAKKGAHECMSWISSDVIPRGAPEGWVDIDVELPTQNDPDTQGGKPRIWHKTLIETDGNVIGGADISSVLPGDFVIPSDESFQKPFSIVFESLDLFSAVDSDTSSVQETPTPLTEPTNSSRIQTYSAMMRFMIESSEAKREINLALAHDVHFVTAHPCVPSPYTDILRTPTSPSFQISDQSSFRSAKASGNHPLHKAFTYTRTPILDLLFTSATIQFSALLSPPSSPDPTHSSIHTTNSTIPKVLVIDCTDMTTANSPPRPTTTAQAGHKHSFGNDLEMLARAFCAERGWNALISRRGRGCVSCAVREAGALGWRVVLRLA</sequence>
<dbReference type="AlphaFoldDB" id="A0A8H4W3B6"/>
<name>A0A8H4W3B6_9HELO</name>